<dbReference type="GO" id="GO:1990904">
    <property type="term" value="C:ribonucleoprotein complex"/>
    <property type="evidence" value="ECO:0007669"/>
    <property type="project" value="UniProtKB-KW"/>
</dbReference>
<dbReference type="GO" id="GO:0006412">
    <property type="term" value="P:translation"/>
    <property type="evidence" value="ECO:0007669"/>
    <property type="project" value="InterPro"/>
</dbReference>
<dbReference type="PANTHER" id="PTHR43168:SF2">
    <property type="entry name" value="LARGE RIBOSOMAL SUBUNIT PROTEIN BL33C"/>
    <property type="match status" value="1"/>
</dbReference>
<dbReference type="EMBL" id="MEVF01000045">
    <property type="protein sequence ID" value="OGC48185.1"/>
    <property type="molecule type" value="Genomic_DNA"/>
</dbReference>
<reference evidence="5 6" key="1">
    <citation type="journal article" date="2016" name="Nat. Commun.">
        <title>Thousands of microbial genomes shed light on interconnected biogeochemical processes in an aquifer system.</title>
        <authorList>
            <person name="Anantharaman K."/>
            <person name="Brown C.T."/>
            <person name="Hug L.A."/>
            <person name="Sharon I."/>
            <person name="Castelle C.J."/>
            <person name="Probst A.J."/>
            <person name="Thomas B.C."/>
            <person name="Singh A."/>
            <person name="Wilkins M.J."/>
            <person name="Karaoz U."/>
            <person name="Brodie E.L."/>
            <person name="Williams K.H."/>
            <person name="Hubbard S.S."/>
            <person name="Banfield J.F."/>
        </authorList>
    </citation>
    <scope>NUCLEOTIDE SEQUENCE [LARGE SCALE GENOMIC DNA]</scope>
</reference>
<dbReference type="GO" id="GO:0005737">
    <property type="term" value="C:cytoplasm"/>
    <property type="evidence" value="ECO:0007669"/>
    <property type="project" value="UniProtKB-ARBA"/>
</dbReference>
<dbReference type="SUPFAM" id="SSF57829">
    <property type="entry name" value="Zn-binding ribosomal proteins"/>
    <property type="match status" value="1"/>
</dbReference>
<dbReference type="PANTHER" id="PTHR43168">
    <property type="entry name" value="50S RIBOSOMAL PROTEIN L33, CHLOROPLASTIC"/>
    <property type="match status" value="1"/>
</dbReference>
<keyword evidence="3" id="KW-0687">Ribonucleoprotein</keyword>
<dbReference type="NCBIfam" id="NF001764">
    <property type="entry name" value="PRK00504.1"/>
    <property type="match status" value="1"/>
</dbReference>
<dbReference type="InterPro" id="IPR038584">
    <property type="entry name" value="Ribosomal_bL33_sf"/>
</dbReference>
<dbReference type="GO" id="GO:0003735">
    <property type="term" value="F:structural constituent of ribosome"/>
    <property type="evidence" value="ECO:0007669"/>
    <property type="project" value="InterPro"/>
</dbReference>
<dbReference type="Gene3D" id="2.20.28.120">
    <property type="entry name" value="Ribosomal protein L33"/>
    <property type="match status" value="1"/>
</dbReference>
<gene>
    <name evidence="5" type="ORF">A3A69_01325</name>
</gene>
<comment type="similarity">
    <text evidence="1">Belongs to the bacterial ribosomal protein bL33 family.</text>
</comment>
<keyword evidence="2 5" id="KW-0689">Ribosomal protein</keyword>
<dbReference type="NCBIfam" id="NF001860">
    <property type="entry name" value="PRK00595.1"/>
    <property type="match status" value="1"/>
</dbReference>
<evidence type="ECO:0000313" key="5">
    <source>
        <dbReference type="EMBL" id="OGC48185.1"/>
    </source>
</evidence>
<dbReference type="Proteomes" id="UP000177458">
    <property type="component" value="Unassembled WGS sequence"/>
</dbReference>
<dbReference type="AlphaFoldDB" id="A0A1F4UTB3"/>
<accession>A0A1F4UTB3</accession>
<dbReference type="InterPro" id="IPR011332">
    <property type="entry name" value="Ribosomal_zn-bd"/>
</dbReference>
<dbReference type="GO" id="GO:0005840">
    <property type="term" value="C:ribosome"/>
    <property type="evidence" value="ECO:0007669"/>
    <property type="project" value="UniProtKB-KW"/>
</dbReference>
<protein>
    <recommendedName>
        <fullName evidence="4">Large ribosomal subunit protein bL33</fullName>
    </recommendedName>
</protein>
<evidence type="ECO:0000256" key="1">
    <source>
        <dbReference type="ARBA" id="ARBA00007596"/>
    </source>
</evidence>
<organism evidence="5 6">
    <name type="scientific">candidate division WWE3 bacterium RIFCSPLOWO2_01_FULL_37_15</name>
    <dbReference type="NCBI Taxonomy" id="1802622"/>
    <lineage>
        <taxon>Bacteria</taxon>
        <taxon>Katanobacteria</taxon>
    </lineage>
</organism>
<evidence type="ECO:0000256" key="3">
    <source>
        <dbReference type="ARBA" id="ARBA00023274"/>
    </source>
</evidence>
<proteinExistence type="inferred from homology"/>
<evidence type="ECO:0000313" key="6">
    <source>
        <dbReference type="Proteomes" id="UP000177458"/>
    </source>
</evidence>
<name>A0A1F4UTB3_UNCKA</name>
<evidence type="ECO:0000256" key="4">
    <source>
        <dbReference type="ARBA" id="ARBA00035176"/>
    </source>
</evidence>
<dbReference type="InterPro" id="IPR001705">
    <property type="entry name" value="Ribosomal_bL33"/>
</dbReference>
<dbReference type="NCBIfam" id="TIGR01023">
    <property type="entry name" value="rpmG_bact"/>
    <property type="match status" value="1"/>
</dbReference>
<sequence length="39" mass="4746">MRSYITAKNKINSPEKLQLKKFNPKLRRHTLHKEVQKLK</sequence>
<dbReference type="Pfam" id="PF00471">
    <property type="entry name" value="Ribosomal_L33"/>
    <property type="match status" value="1"/>
</dbReference>
<evidence type="ECO:0000256" key="2">
    <source>
        <dbReference type="ARBA" id="ARBA00022980"/>
    </source>
</evidence>
<comment type="caution">
    <text evidence="5">The sequence shown here is derived from an EMBL/GenBank/DDBJ whole genome shotgun (WGS) entry which is preliminary data.</text>
</comment>